<accession>A0A250IG97</accession>
<keyword evidence="2" id="KW-1185">Reference proteome</keyword>
<dbReference type="OrthoDB" id="5526274at2"/>
<sequence>MSASRLTVHDSEVVAVENHREAKKLTLRLRMPDGAAAFLEFLGVEDLELGPFREQNVLLDLYVWSASREGTRERCQELEFPSTSTRAVLAGELVLYEIDASVGLGGYVLAKKARGAIGREADPEGLVFHFFS</sequence>
<dbReference type="KEGG" id="mbd:MEBOL_003738"/>
<gene>
    <name evidence="1" type="ORF">MEBOL_003738</name>
</gene>
<name>A0A250IG97_9BACT</name>
<reference evidence="1 2" key="1">
    <citation type="submission" date="2017-06" db="EMBL/GenBank/DDBJ databases">
        <authorList>
            <person name="Kim H.J."/>
            <person name="Triplett B.A."/>
        </authorList>
    </citation>
    <scope>NUCLEOTIDE SEQUENCE [LARGE SCALE GENOMIC DNA]</scope>
    <source>
        <strain evidence="1 2">DSM 14713</strain>
    </source>
</reference>
<dbReference type="EMBL" id="CP022163">
    <property type="protein sequence ID" value="ATB30278.1"/>
    <property type="molecule type" value="Genomic_DNA"/>
</dbReference>
<evidence type="ECO:0000313" key="1">
    <source>
        <dbReference type="EMBL" id="ATB30278.1"/>
    </source>
</evidence>
<evidence type="ECO:0000313" key="2">
    <source>
        <dbReference type="Proteomes" id="UP000217289"/>
    </source>
</evidence>
<dbReference type="AlphaFoldDB" id="A0A250IG97"/>
<proteinExistence type="predicted"/>
<protein>
    <submittedName>
        <fullName evidence="1">Uncharacterized protein</fullName>
    </submittedName>
</protein>
<dbReference type="RefSeq" id="WP_157775206.1">
    <property type="nucleotide sequence ID" value="NZ_CP022163.1"/>
</dbReference>
<organism evidence="1 2">
    <name type="scientific">Melittangium boletus DSM 14713</name>
    <dbReference type="NCBI Taxonomy" id="1294270"/>
    <lineage>
        <taxon>Bacteria</taxon>
        <taxon>Pseudomonadati</taxon>
        <taxon>Myxococcota</taxon>
        <taxon>Myxococcia</taxon>
        <taxon>Myxococcales</taxon>
        <taxon>Cystobacterineae</taxon>
        <taxon>Archangiaceae</taxon>
        <taxon>Melittangium</taxon>
    </lineage>
</organism>
<dbReference type="Proteomes" id="UP000217289">
    <property type="component" value="Chromosome"/>
</dbReference>